<feature type="active site" evidence="11">
    <location>
        <position position="442"/>
    </location>
</feature>
<feature type="transmembrane region" description="Helical" evidence="14">
    <location>
        <begin position="52"/>
        <end position="71"/>
    </location>
</feature>
<dbReference type="InterPro" id="IPR005150">
    <property type="entry name" value="Cellulose_synth"/>
</dbReference>
<sequence length="923" mass="105170">MGGEGYIPLFETTRGRGTVVYRVFTSTIFLGICMIWAYRVSHVPSEPEHGPIWVWFGLLAAELWFGLYWVLTQACRWSLIYRRTFKDRLSRRYEKDLPGVDIFVCTADPAIEPPMMVINTVLSAMAYDYPPEKMSIYLSDDAGSDITYYALLEASQFAKHWIPFCRKFVVEPRSPAAFFRSPSSDQLCADSENEELSAIKKLYEDMKNSIETAHELGRISEDICSKHKEFSQWDSYSSRRDHDTFLEILIDRTTRKAMDAEGNALPTLVYMAREKRPQYFHNFKAGAMNALIRVSSAISNGRIILNVDCDMYSNNSESIKDALCFFMDEERGDEIAYVQFPQSFENVTRNEQYSSSLRVISEVEFHGLDGQGGVLYIGSGCFHRRDILCGKKISRWSENSGIEQNGGIYKPEELKKLASCSYEENTEWGREMGLKYGCPVEDVITGLSIQYRGGRSVYFNPKRNAFLGIVPTTLLQSLVQHKRWSEGDLQILLSRYSPAWHGLGRMSPGLTMCYLTYCLWAPNCLPTLYYTIIPSLCLLKGISLFPEVTSPWFIPFGYVIFSKYAYSLAEYLWSGGTVLGWWNDQRMWLYKRTSSYLFAVIDTVVKLLGFSETAFVITSKVAEEGVARRYEKEMMEFGATSPMFTILTTLALLNLVCFLGTAVKGLVSGGAGFFGSMSLQAMLCAVLILINVPIYHGILRKDEGKMPISTTMDSQAPGYMLTVVLGLFLSLHAVSGIRFMIDREECFSHDVQYEGDTVHASFVVIKSDSSWHYSQEGVDLVVKGPSGEQIQDFHDKISEKFEFVAHHKGVHRFCFTNKSPYHETIDFDVHVGHFTFYDQHAKDEHFNPLLEQIGKLEEALYNIQFEQHWLEAETERQAIVNDAMSRRAVHKAFFESAALIGASVLQVYLLRRLFERKLGISRV</sequence>
<evidence type="ECO:0000256" key="8">
    <source>
        <dbReference type="ARBA" id="ARBA00023316"/>
    </source>
</evidence>
<evidence type="ECO:0000256" key="1">
    <source>
        <dbReference type="ARBA" id="ARBA00004653"/>
    </source>
</evidence>
<dbReference type="PANTHER" id="PTHR13301">
    <property type="entry name" value="X-BOX TRANSCRIPTION FACTOR-RELATED"/>
    <property type="match status" value="1"/>
</dbReference>
<feature type="transmembrane region" description="Helical" evidence="14">
    <location>
        <begin position="716"/>
        <end position="734"/>
    </location>
</feature>
<evidence type="ECO:0000256" key="12">
    <source>
        <dbReference type="PIRSR" id="PIRSR605150-2"/>
    </source>
</evidence>
<dbReference type="InterPro" id="IPR029044">
    <property type="entry name" value="Nucleotide-diphossugar_trans"/>
</dbReference>
<feature type="transmembrane region" description="Helical" evidence="14">
    <location>
        <begin position="637"/>
        <end position="659"/>
    </location>
</feature>
<evidence type="ECO:0000256" key="7">
    <source>
        <dbReference type="ARBA" id="ARBA00023136"/>
    </source>
</evidence>
<dbReference type="Gene3D" id="3.90.550.10">
    <property type="entry name" value="Spore Coat Polysaccharide Biosynthesis Protein SpsA, Chain A"/>
    <property type="match status" value="2"/>
</dbReference>
<keyword evidence="3" id="KW-0808">Transferase</keyword>
<dbReference type="Proteomes" id="UP001634007">
    <property type="component" value="Unassembled WGS sequence"/>
</dbReference>
<name>A0ABD3KF68_EUCGL</name>
<keyword evidence="6" id="KW-0333">Golgi apparatus</keyword>
<keyword evidence="8" id="KW-0961">Cell wall biogenesis/degradation</keyword>
<feature type="transmembrane region" description="Helical" evidence="14">
    <location>
        <begin position="19"/>
        <end position="40"/>
    </location>
</feature>
<comment type="subcellular location">
    <subcellularLocation>
        <location evidence="1">Golgi apparatus membrane</location>
        <topology evidence="1">Multi-pass membrane protein</topology>
    </subcellularLocation>
</comment>
<feature type="binding site" evidence="13">
    <location>
        <position position="308"/>
    </location>
    <ligand>
        <name>Mn(2+)</name>
        <dbReference type="ChEBI" id="CHEBI:29035"/>
    </ligand>
</feature>
<evidence type="ECO:0000256" key="11">
    <source>
        <dbReference type="PIRSR" id="PIRSR605150-1"/>
    </source>
</evidence>
<evidence type="ECO:0000256" key="3">
    <source>
        <dbReference type="ARBA" id="ARBA00022679"/>
    </source>
</evidence>
<dbReference type="Pfam" id="PF03552">
    <property type="entry name" value="Cellulose_synt"/>
    <property type="match status" value="2"/>
</dbReference>
<comment type="caution">
    <text evidence="16">The sequence shown here is derived from an EMBL/GenBank/DDBJ whole genome shotgun (WGS) entry which is preliminary data.</text>
</comment>
<dbReference type="Pfam" id="PF01105">
    <property type="entry name" value="EMP24_GP25L"/>
    <property type="match status" value="1"/>
</dbReference>
<gene>
    <name evidence="16" type="ORF">ACJRO7_025511</name>
</gene>
<dbReference type="GO" id="GO:0000139">
    <property type="term" value="C:Golgi membrane"/>
    <property type="evidence" value="ECO:0007669"/>
    <property type="project" value="UniProtKB-SubCell"/>
</dbReference>
<keyword evidence="4 14" id="KW-0812">Transmembrane</keyword>
<feature type="transmembrane region" description="Helical" evidence="14">
    <location>
        <begin position="671"/>
        <end position="696"/>
    </location>
</feature>
<evidence type="ECO:0000256" key="6">
    <source>
        <dbReference type="ARBA" id="ARBA00023034"/>
    </source>
</evidence>
<dbReference type="GO" id="GO:0071555">
    <property type="term" value="P:cell wall organization"/>
    <property type="evidence" value="ECO:0007669"/>
    <property type="project" value="UniProtKB-KW"/>
</dbReference>
<evidence type="ECO:0000313" key="17">
    <source>
        <dbReference type="Proteomes" id="UP001634007"/>
    </source>
</evidence>
<evidence type="ECO:0000256" key="10">
    <source>
        <dbReference type="ARBA" id="ARBA00060766"/>
    </source>
</evidence>
<dbReference type="GO" id="GO:0016757">
    <property type="term" value="F:glycosyltransferase activity"/>
    <property type="evidence" value="ECO:0007669"/>
    <property type="project" value="UniProtKB-KW"/>
</dbReference>
<feature type="transmembrane region" description="Helical" evidence="14">
    <location>
        <begin position="892"/>
        <end position="910"/>
    </location>
</feature>
<evidence type="ECO:0000313" key="16">
    <source>
        <dbReference type="EMBL" id="KAL3736581.1"/>
    </source>
</evidence>
<feature type="binding site" evidence="13">
    <location>
        <position position="284"/>
    </location>
    <ligand>
        <name>Mn(2+)</name>
        <dbReference type="ChEBI" id="CHEBI:29035"/>
    </ligand>
</feature>
<dbReference type="InterPro" id="IPR009038">
    <property type="entry name" value="GOLD_dom"/>
</dbReference>
<evidence type="ECO:0000256" key="2">
    <source>
        <dbReference type="ARBA" id="ARBA00022676"/>
    </source>
</evidence>
<dbReference type="AlphaFoldDB" id="A0ABD3KF68"/>
<evidence type="ECO:0000256" key="4">
    <source>
        <dbReference type="ARBA" id="ARBA00022692"/>
    </source>
</evidence>
<evidence type="ECO:0000256" key="9">
    <source>
        <dbReference type="ARBA" id="ARBA00037405"/>
    </source>
</evidence>
<dbReference type="PROSITE" id="PS50866">
    <property type="entry name" value="GOLD"/>
    <property type="match status" value="1"/>
</dbReference>
<protein>
    <recommendedName>
        <fullName evidence="15">GOLD domain-containing protein</fullName>
    </recommendedName>
</protein>
<organism evidence="16 17">
    <name type="scientific">Eucalyptus globulus</name>
    <name type="common">Tasmanian blue gum</name>
    <dbReference type="NCBI Taxonomy" id="34317"/>
    <lineage>
        <taxon>Eukaryota</taxon>
        <taxon>Viridiplantae</taxon>
        <taxon>Streptophyta</taxon>
        <taxon>Embryophyta</taxon>
        <taxon>Tracheophyta</taxon>
        <taxon>Spermatophyta</taxon>
        <taxon>Magnoliopsida</taxon>
        <taxon>eudicotyledons</taxon>
        <taxon>Gunneridae</taxon>
        <taxon>Pentapetalae</taxon>
        <taxon>rosids</taxon>
        <taxon>malvids</taxon>
        <taxon>Myrtales</taxon>
        <taxon>Myrtaceae</taxon>
        <taxon>Myrtoideae</taxon>
        <taxon>Eucalypteae</taxon>
        <taxon>Eucalyptus</taxon>
    </lineage>
</organism>
<accession>A0ABD3KF68</accession>
<comment type="similarity">
    <text evidence="10">Belongs to the glycosyltransferase 2 family. Plant cellulose synthase-like E subfamily.</text>
</comment>
<dbReference type="FunFam" id="3.90.550.10:FF:000112">
    <property type="entry name" value="Cellulose synthase-like protein E1"/>
    <property type="match status" value="1"/>
</dbReference>
<evidence type="ECO:0000256" key="14">
    <source>
        <dbReference type="SAM" id="Phobius"/>
    </source>
</evidence>
<keyword evidence="2" id="KW-0328">Glycosyltransferase</keyword>
<evidence type="ECO:0000256" key="13">
    <source>
        <dbReference type="PIRSR" id="PIRSR605150-3"/>
    </source>
</evidence>
<feature type="domain" description="GOLD" evidence="15">
    <location>
        <begin position="744"/>
        <end position="831"/>
    </location>
</feature>
<dbReference type="SMART" id="SM01190">
    <property type="entry name" value="EMP24_GP25L"/>
    <property type="match status" value="1"/>
</dbReference>
<evidence type="ECO:0000259" key="15">
    <source>
        <dbReference type="PROSITE" id="PS50866"/>
    </source>
</evidence>
<feature type="active site" evidence="11">
    <location>
        <position position="141"/>
    </location>
</feature>
<dbReference type="SUPFAM" id="SSF53448">
    <property type="entry name" value="Nucleotide-diphospho-sugar transferases"/>
    <property type="match status" value="1"/>
</dbReference>
<keyword evidence="17" id="KW-1185">Reference proteome</keyword>
<keyword evidence="5 14" id="KW-1133">Transmembrane helix</keyword>
<feature type="binding site" evidence="12">
    <location>
        <position position="141"/>
    </location>
    <ligand>
        <name>UDP-alpha-D-glucose</name>
        <dbReference type="ChEBI" id="CHEBI:58885"/>
    </ligand>
</feature>
<comment type="function">
    <text evidence="9">Thought to be a Golgi-localized beta-glycan synthase that polymerize the backbones of noncellulosic polysaccharides (hemicelluloses) of plant cell wall.</text>
</comment>
<reference evidence="16 17" key="1">
    <citation type="submission" date="2024-11" db="EMBL/GenBank/DDBJ databases">
        <title>Chromosome-level genome assembly of Eucalyptus globulus Labill. provides insights into its genome evolution.</title>
        <authorList>
            <person name="Li X."/>
        </authorList>
    </citation>
    <scope>NUCLEOTIDE SEQUENCE [LARGE SCALE GENOMIC DNA]</scope>
    <source>
        <strain evidence="16">CL2024</strain>
        <tissue evidence="16">Fresh tender leaves</tissue>
    </source>
</reference>
<feature type="transmembrane region" description="Helical" evidence="14">
    <location>
        <begin position="596"/>
        <end position="617"/>
    </location>
</feature>
<proteinExistence type="inferred from homology"/>
<keyword evidence="7 14" id="KW-0472">Membrane</keyword>
<dbReference type="FunFam" id="3.90.550.10:FF:000138">
    <property type="entry name" value="Cellulose synthase isolog"/>
    <property type="match status" value="1"/>
</dbReference>
<feature type="binding site" evidence="12">
    <location>
        <position position="112"/>
    </location>
    <ligand>
        <name>UDP-alpha-D-glucose</name>
        <dbReference type="ChEBI" id="CHEBI:58885"/>
    </ligand>
</feature>
<evidence type="ECO:0000256" key="5">
    <source>
        <dbReference type="ARBA" id="ARBA00022989"/>
    </source>
</evidence>
<dbReference type="EMBL" id="JBJKBG010000006">
    <property type="protein sequence ID" value="KAL3736581.1"/>
    <property type="molecule type" value="Genomic_DNA"/>
</dbReference>